<comment type="subunit">
    <text evidence="7">Supercomplex made of cofactors A to E. Cofactors A and D function by capturing and stabilizing tubulin in a quasi-native conformation. Cofactor E binds to the cofactor D-tubulin complex; interaction with cofactor C then causes the release of tubulin polypeptides that are committed to the native state.</text>
</comment>
<comment type="subcellular location">
    <subcellularLocation>
        <location evidence="1">Cytoplasm</location>
    </subcellularLocation>
</comment>
<sequence length="545" mass="61067">MAREANAEQAGAKDRKNECSFVVGQRVISCPAKDKEKDPQLGTVRYVGPVQGQQGLWVGVDWDSGDGRHDGSLDGVRYFEARRPTSASFVRPHLLSAGCNLHHAITSRYKANADPSDDDGMYLLSVRQKRVTIELVGKDKIENKQNNLEDLTSASLVYKGVVSAGELEGVLPNLKELDLTGNLLPDWQAVNLICDRLPALRVLDLSRNRMQLNNDFFPALSRLQTLVLNFCQISWGQVEILKHSLPELEELHLCGNEISVLEVEEGGDCVEGFKQLRLLNLENNHIESWEELLKLSKLESLEQLQVSHNRLKKFYYPDWAGSEENQRPFLSLRCLLLAGNAIEDWGSIDALNLFPKLTEVRLSDNPLTDLHVGGAPRFLLVARLANILVLNGSEIKQRERKDSEIRYVHFVMNTMPACEEEGRLHAHPRFLELKKLYDLDEEQPHLRKDAGSARMADNLRAITIVCVAPSVGEKAPAVKKLPLSTTIGKLKLVCESLFKVKASKQRLYLREQDVPVPVPLTDDLESLRDIGVGLETTILVDELGT</sequence>
<evidence type="ECO:0000256" key="7">
    <source>
        <dbReference type="ARBA" id="ARBA00026055"/>
    </source>
</evidence>
<keyword evidence="3" id="KW-0963">Cytoplasm</keyword>
<evidence type="ECO:0000259" key="8">
    <source>
        <dbReference type="PROSITE" id="PS50245"/>
    </source>
</evidence>
<keyword evidence="10" id="KW-1185">Reference proteome</keyword>
<evidence type="ECO:0000256" key="1">
    <source>
        <dbReference type="ARBA" id="ARBA00004496"/>
    </source>
</evidence>
<dbReference type="InterPro" id="IPR000938">
    <property type="entry name" value="CAP-Gly_domain"/>
</dbReference>
<dbReference type="InterPro" id="IPR036859">
    <property type="entry name" value="CAP-Gly_dom_sf"/>
</dbReference>
<dbReference type="OrthoDB" id="5273213at2759"/>
<dbReference type="SMART" id="SM00369">
    <property type="entry name" value="LRR_TYP"/>
    <property type="match status" value="7"/>
</dbReference>
<dbReference type="PROSITE" id="PS50245">
    <property type="entry name" value="CAP_GLY_2"/>
    <property type="match status" value="1"/>
</dbReference>
<dbReference type="InterPro" id="IPR044079">
    <property type="entry name" value="Ubl_TBCE"/>
</dbReference>
<dbReference type="InterPro" id="IPR003591">
    <property type="entry name" value="Leu-rich_rpt_typical-subtyp"/>
</dbReference>
<dbReference type="InterPro" id="IPR029071">
    <property type="entry name" value="Ubiquitin-like_domsf"/>
</dbReference>
<comment type="caution">
    <text evidence="9">The sequence shown here is derived from an EMBL/GenBank/DDBJ whole genome shotgun (WGS) entry which is preliminary data.</text>
</comment>
<feature type="domain" description="CAP-Gly" evidence="8">
    <location>
        <begin position="48"/>
        <end position="91"/>
    </location>
</feature>
<organism evidence="9 10">
    <name type="scientific">Adiantum capillus-veneris</name>
    <name type="common">Maidenhair fern</name>
    <dbReference type="NCBI Taxonomy" id="13818"/>
    <lineage>
        <taxon>Eukaryota</taxon>
        <taxon>Viridiplantae</taxon>
        <taxon>Streptophyta</taxon>
        <taxon>Embryophyta</taxon>
        <taxon>Tracheophyta</taxon>
        <taxon>Polypodiopsida</taxon>
        <taxon>Polypodiidae</taxon>
        <taxon>Polypodiales</taxon>
        <taxon>Pteridineae</taxon>
        <taxon>Pteridaceae</taxon>
        <taxon>Vittarioideae</taxon>
        <taxon>Adiantum</taxon>
    </lineage>
</organism>
<proteinExistence type="inferred from homology"/>
<protein>
    <recommendedName>
        <fullName evidence="8">CAP-Gly domain-containing protein</fullName>
    </recommendedName>
</protein>
<dbReference type="FunFam" id="2.30.30.190:FF:000016">
    <property type="entry name" value="Tubulin-folding cofactor E"/>
    <property type="match status" value="1"/>
</dbReference>
<dbReference type="PROSITE" id="PS51450">
    <property type="entry name" value="LRR"/>
    <property type="match status" value="2"/>
</dbReference>
<dbReference type="CDD" id="cd17044">
    <property type="entry name" value="Ubl_TBCE"/>
    <property type="match status" value="1"/>
</dbReference>
<dbReference type="Gene3D" id="2.30.30.190">
    <property type="entry name" value="CAP Gly-rich-like domain"/>
    <property type="match status" value="1"/>
</dbReference>
<keyword evidence="6" id="KW-0143">Chaperone</keyword>
<reference evidence="9" key="1">
    <citation type="submission" date="2021-01" db="EMBL/GenBank/DDBJ databases">
        <title>Adiantum capillus-veneris genome.</title>
        <authorList>
            <person name="Fang Y."/>
            <person name="Liao Q."/>
        </authorList>
    </citation>
    <scope>NUCLEOTIDE SEQUENCE</scope>
    <source>
        <strain evidence="9">H3</strain>
        <tissue evidence="9">Leaf</tissue>
    </source>
</reference>
<comment type="similarity">
    <text evidence="2">Belongs to the TBCE family.</text>
</comment>
<dbReference type="SUPFAM" id="SSF74924">
    <property type="entry name" value="Cap-Gly domain"/>
    <property type="match status" value="1"/>
</dbReference>
<dbReference type="GO" id="GO:0005737">
    <property type="term" value="C:cytoplasm"/>
    <property type="evidence" value="ECO:0007669"/>
    <property type="project" value="UniProtKB-SubCell"/>
</dbReference>
<dbReference type="SMART" id="SM01052">
    <property type="entry name" value="CAP_GLY"/>
    <property type="match status" value="1"/>
</dbReference>
<evidence type="ECO:0000256" key="6">
    <source>
        <dbReference type="ARBA" id="ARBA00023186"/>
    </source>
</evidence>
<dbReference type="InterPro" id="IPR050836">
    <property type="entry name" value="SDS22/Internalin_LRR"/>
</dbReference>
<dbReference type="InterPro" id="IPR032675">
    <property type="entry name" value="LRR_dom_sf"/>
</dbReference>
<evidence type="ECO:0000256" key="2">
    <source>
        <dbReference type="ARBA" id="ARBA00006286"/>
    </source>
</evidence>
<gene>
    <name evidence="9" type="ORF">GOP47_0020055</name>
</gene>
<dbReference type="PANTHER" id="PTHR46652:SF3">
    <property type="entry name" value="LEUCINE-RICH REPEAT-CONTAINING PROTEIN 9"/>
    <property type="match status" value="1"/>
</dbReference>
<dbReference type="SUPFAM" id="SSF54236">
    <property type="entry name" value="Ubiquitin-like"/>
    <property type="match status" value="1"/>
</dbReference>
<keyword evidence="4" id="KW-0433">Leucine-rich repeat</keyword>
<dbReference type="InterPro" id="IPR001611">
    <property type="entry name" value="Leu-rich_rpt"/>
</dbReference>
<dbReference type="PANTHER" id="PTHR46652">
    <property type="entry name" value="LEUCINE-RICH REPEAT AND IQ DOMAIN-CONTAINING PROTEIN 1-RELATED"/>
    <property type="match status" value="1"/>
</dbReference>
<evidence type="ECO:0000256" key="3">
    <source>
        <dbReference type="ARBA" id="ARBA00022490"/>
    </source>
</evidence>
<evidence type="ECO:0000256" key="5">
    <source>
        <dbReference type="ARBA" id="ARBA00022737"/>
    </source>
</evidence>
<dbReference type="Gene3D" id="3.10.20.90">
    <property type="entry name" value="Phosphatidylinositol 3-kinase Catalytic Subunit, Chain A, domain 1"/>
    <property type="match status" value="1"/>
</dbReference>
<accession>A0A9D4UCH4</accession>
<keyword evidence="5" id="KW-0677">Repeat</keyword>
<dbReference type="EMBL" id="JABFUD020000019">
    <property type="protein sequence ID" value="KAI5065360.1"/>
    <property type="molecule type" value="Genomic_DNA"/>
</dbReference>
<dbReference type="Proteomes" id="UP000886520">
    <property type="component" value="Chromosome 19"/>
</dbReference>
<evidence type="ECO:0000256" key="4">
    <source>
        <dbReference type="ARBA" id="ARBA00022614"/>
    </source>
</evidence>
<name>A0A9D4UCH4_ADICA</name>
<dbReference type="Gene3D" id="3.80.10.10">
    <property type="entry name" value="Ribonuclease Inhibitor"/>
    <property type="match status" value="3"/>
</dbReference>
<dbReference type="SUPFAM" id="SSF52058">
    <property type="entry name" value="L domain-like"/>
    <property type="match status" value="1"/>
</dbReference>
<evidence type="ECO:0000313" key="10">
    <source>
        <dbReference type="Proteomes" id="UP000886520"/>
    </source>
</evidence>
<evidence type="ECO:0000313" key="9">
    <source>
        <dbReference type="EMBL" id="KAI5065360.1"/>
    </source>
</evidence>
<dbReference type="Pfam" id="PF01302">
    <property type="entry name" value="CAP_GLY"/>
    <property type="match status" value="1"/>
</dbReference>
<dbReference type="AlphaFoldDB" id="A0A9D4UCH4"/>